<dbReference type="Pfam" id="PF01157">
    <property type="entry name" value="Ribosomal_L21e"/>
    <property type="match status" value="1"/>
</dbReference>
<name>D1YWH3_METPS</name>
<dbReference type="Gene3D" id="2.30.30.70">
    <property type="entry name" value="Ribosomal protein L21"/>
    <property type="match status" value="1"/>
</dbReference>
<protein>
    <recommendedName>
        <fullName evidence="4 5">Large ribosomal subunit protein eL21</fullName>
    </recommendedName>
</protein>
<dbReference type="HAMAP" id="MF_00369">
    <property type="entry name" value="Ribosomal_eL21"/>
    <property type="match status" value="1"/>
</dbReference>
<reference evidence="6 7" key="1">
    <citation type="journal article" date="2007" name="Appl. Environ. Microbiol.">
        <title>Isolation of key methanogens for global methane emission from rice paddy fields: a novel isolate affiliated with the clone cluster rice cluster I.</title>
        <authorList>
            <person name="Sakai S."/>
            <person name="Imachi H."/>
            <person name="Sekiguchi Y."/>
            <person name="Ohashi A."/>
            <person name="Harada H."/>
            <person name="Kamagata Y."/>
        </authorList>
    </citation>
    <scope>NUCLEOTIDE SEQUENCE [LARGE SCALE GENOMIC DNA]</scope>
    <source>
        <strain evidence="7">DSM 17711 / JCM 13418 / NBRC 101707 / SANAE</strain>
    </source>
</reference>
<keyword evidence="7" id="KW-1185">Reference proteome</keyword>
<dbReference type="InParanoid" id="D1YWH3"/>
<dbReference type="KEGG" id="mpd:MCP_0723"/>
<evidence type="ECO:0000256" key="1">
    <source>
        <dbReference type="ARBA" id="ARBA00008427"/>
    </source>
</evidence>
<dbReference type="InterPro" id="IPR036948">
    <property type="entry name" value="Ribosomal_eL21_sf"/>
</dbReference>
<evidence type="ECO:0000256" key="3">
    <source>
        <dbReference type="ARBA" id="ARBA00023274"/>
    </source>
</evidence>
<dbReference type="eggNOG" id="arCOG04129">
    <property type="taxonomic scope" value="Archaea"/>
</dbReference>
<dbReference type="FunFam" id="2.30.30.70:FF:000001">
    <property type="entry name" value="60S ribosomal protein L21"/>
    <property type="match status" value="1"/>
</dbReference>
<organism evidence="6 7">
    <name type="scientific">Methanocella paludicola (strain DSM 17711 / JCM 13418 / NBRC 101707 / SANAE)</name>
    <dbReference type="NCBI Taxonomy" id="304371"/>
    <lineage>
        <taxon>Archaea</taxon>
        <taxon>Methanobacteriati</taxon>
        <taxon>Methanobacteriota</taxon>
        <taxon>Stenosarchaea group</taxon>
        <taxon>Methanomicrobia</taxon>
        <taxon>Methanocellales</taxon>
        <taxon>Methanocellaceae</taxon>
        <taxon>Methanocella</taxon>
    </lineage>
</organism>
<proteinExistence type="inferred from homology"/>
<evidence type="ECO:0000256" key="2">
    <source>
        <dbReference type="ARBA" id="ARBA00022980"/>
    </source>
</evidence>
<dbReference type="Proteomes" id="UP000001882">
    <property type="component" value="Chromosome"/>
</dbReference>
<dbReference type="GeneID" id="8680766"/>
<reference evidence="6 7" key="2">
    <citation type="journal article" date="2008" name="Int. J. Syst. Evol. Microbiol.">
        <title>Methanocella paludicola gen. nov., sp. nov., a methane-producing archaeon, the first isolate of the lineage 'Rice Cluster I', and proposal of the new archaeal order Methanocellales ord. nov.</title>
        <authorList>
            <person name="Sakai S."/>
            <person name="Imachi H."/>
            <person name="Hanada S."/>
            <person name="Ohashi A."/>
            <person name="Harada H."/>
            <person name="Kamagata Y."/>
        </authorList>
    </citation>
    <scope>NUCLEOTIDE SEQUENCE [LARGE SCALE GENOMIC DNA]</scope>
    <source>
        <strain evidence="7">DSM 17711 / JCM 13418 / NBRC 101707 / SANAE</strain>
    </source>
</reference>
<reference evidence="7" key="3">
    <citation type="journal article" date="2011" name="PLoS ONE">
        <title>Genome sequence of a mesophilic hydrogenotrophic methanogen Methanocella paludicola, the first cultivated representative of the order Methanocellales.</title>
        <authorList>
            <person name="Sakai S."/>
            <person name="Takaki Y."/>
            <person name="Shimamura S."/>
            <person name="Sekine M."/>
            <person name="Tajima T."/>
            <person name="Kosugi H."/>
            <person name="Ichikawa N."/>
            <person name="Tasumi E."/>
            <person name="Hiraki A.T."/>
            <person name="Shimizu A."/>
            <person name="Kato Y."/>
            <person name="Nishiko R."/>
            <person name="Mori K."/>
            <person name="Fujita N."/>
            <person name="Imachi H."/>
            <person name="Takai K."/>
        </authorList>
    </citation>
    <scope>NUCLEOTIDE SEQUENCE [LARGE SCALE GENOMIC DNA]</scope>
    <source>
        <strain evidence="7">DSM 17711 / JCM 13418 / NBRC 101707 / SANAE</strain>
    </source>
</reference>
<dbReference type="STRING" id="304371.MCP_0723"/>
<keyword evidence="2 5" id="KW-0689">Ribosomal protein</keyword>
<accession>D1YWH3</accession>
<dbReference type="InterPro" id="IPR022856">
    <property type="entry name" value="Ribosomal_eL21_arc"/>
</dbReference>
<dbReference type="SUPFAM" id="SSF50104">
    <property type="entry name" value="Translation proteins SH3-like domain"/>
    <property type="match status" value="1"/>
</dbReference>
<dbReference type="GO" id="GO:0005840">
    <property type="term" value="C:ribosome"/>
    <property type="evidence" value="ECO:0007669"/>
    <property type="project" value="UniProtKB-KW"/>
</dbReference>
<sequence>MARSHGERKKTRYKFTKALRERGFSPVSRAVQEFTVGQKVHIDIDPSVHKGMPYRRFQGKTCTVTGTRGRAYLLEMYDGGLRKEIIARPQHLRPQKDQPAEQ</sequence>
<dbReference type="OrthoDB" id="6295at2157"/>
<dbReference type="RefSeq" id="WP_012899475.1">
    <property type="nucleotide sequence ID" value="NC_013665.1"/>
</dbReference>
<evidence type="ECO:0000256" key="4">
    <source>
        <dbReference type="ARBA" id="ARBA00035219"/>
    </source>
</evidence>
<comment type="similarity">
    <text evidence="1 5">Belongs to the eukaryotic ribosomal protein eL21 family.</text>
</comment>
<dbReference type="GO" id="GO:0003735">
    <property type="term" value="F:structural constituent of ribosome"/>
    <property type="evidence" value="ECO:0007669"/>
    <property type="project" value="InterPro"/>
</dbReference>
<gene>
    <name evidence="5 6" type="primary">rpl21e</name>
    <name evidence="6" type="ordered locus">MCP_0723</name>
</gene>
<dbReference type="FunCoup" id="D1YWH3">
    <property type="interactions" value="128"/>
</dbReference>
<dbReference type="PATRIC" id="fig|304371.9.peg.748"/>
<dbReference type="AlphaFoldDB" id="D1YWH3"/>
<dbReference type="InterPro" id="IPR001147">
    <property type="entry name" value="Ribosomal_eL21"/>
</dbReference>
<dbReference type="GO" id="GO:0006412">
    <property type="term" value="P:translation"/>
    <property type="evidence" value="ECO:0007669"/>
    <property type="project" value="UniProtKB-UniRule"/>
</dbReference>
<keyword evidence="3 5" id="KW-0687">Ribonucleoprotein</keyword>
<evidence type="ECO:0000313" key="6">
    <source>
        <dbReference type="EMBL" id="BAI60795.1"/>
    </source>
</evidence>
<dbReference type="PANTHER" id="PTHR20981">
    <property type="entry name" value="60S RIBOSOMAL PROTEIN L21"/>
    <property type="match status" value="1"/>
</dbReference>
<dbReference type="GO" id="GO:1990904">
    <property type="term" value="C:ribonucleoprotein complex"/>
    <property type="evidence" value="ECO:0007669"/>
    <property type="project" value="UniProtKB-KW"/>
</dbReference>
<dbReference type="NCBIfam" id="NF003303">
    <property type="entry name" value="PRK04306.1"/>
    <property type="match status" value="1"/>
</dbReference>
<evidence type="ECO:0000256" key="5">
    <source>
        <dbReference type="HAMAP-Rule" id="MF_00369"/>
    </source>
</evidence>
<dbReference type="EMBL" id="AP011532">
    <property type="protein sequence ID" value="BAI60795.1"/>
    <property type="molecule type" value="Genomic_DNA"/>
</dbReference>
<dbReference type="InterPro" id="IPR008991">
    <property type="entry name" value="Translation_prot_SH3-like_sf"/>
</dbReference>
<evidence type="ECO:0000313" key="7">
    <source>
        <dbReference type="Proteomes" id="UP000001882"/>
    </source>
</evidence>